<protein>
    <recommendedName>
        <fullName evidence="5">Cora-domain-containing protein</fullName>
    </recommendedName>
</protein>
<feature type="transmembrane region" description="Helical" evidence="2">
    <location>
        <begin position="1348"/>
        <end position="1368"/>
    </location>
</feature>
<feature type="region of interest" description="Disordered" evidence="1">
    <location>
        <begin position="1397"/>
        <end position="1452"/>
    </location>
</feature>
<dbReference type="OrthoDB" id="5361176at2759"/>
<feature type="compositionally biased region" description="Polar residues" evidence="1">
    <location>
        <begin position="1400"/>
        <end position="1414"/>
    </location>
</feature>
<reference evidence="3" key="1">
    <citation type="journal article" date="2020" name="Stud. Mycol.">
        <title>101 Dothideomycetes genomes: a test case for predicting lifestyles and emergence of pathogens.</title>
        <authorList>
            <person name="Haridas S."/>
            <person name="Albert R."/>
            <person name="Binder M."/>
            <person name="Bloem J."/>
            <person name="Labutti K."/>
            <person name="Salamov A."/>
            <person name="Andreopoulos B."/>
            <person name="Baker S."/>
            <person name="Barry K."/>
            <person name="Bills G."/>
            <person name="Bluhm B."/>
            <person name="Cannon C."/>
            <person name="Castanera R."/>
            <person name="Culley D."/>
            <person name="Daum C."/>
            <person name="Ezra D."/>
            <person name="Gonzalez J."/>
            <person name="Henrissat B."/>
            <person name="Kuo A."/>
            <person name="Liang C."/>
            <person name="Lipzen A."/>
            <person name="Lutzoni F."/>
            <person name="Magnuson J."/>
            <person name="Mondo S."/>
            <person name="Nolan M."/>
            <person name="Ohm R."/>
            <person name="Pangilinan J."/>
            <person name="Park H.-J."/>
            <person name="Ramirez L."/>
            <person name="Alfaro M."/>
            <person name="Sun H."/>
            <person name="Tritt A."/>
            <person name="Yoshinaga Y."/>
            <person name="Zwiers L.-H."/>
            <person name="Turgeon B."/>
            <person name="Goodwin S."/>
            <person name="Spatafora J."/>
            <person name="Crous P."/>
            <person name="Grigoriev I."/>
        </authorList>
    </citation>
    <scope>NUCLEOTIDE SEQUENCE</scope>
    <source>
        <strain evidence="3">CBS 269.34</strain>
    </source>
</reference>
<keyword evidence="4" id="KW-1185">Reference proteome</keyword>
<accession>A0A6A6RC38</accession>
<dbReference type="Proteomes" id="UP000799750">
    <property type="component" value="Unassembled WGS sequence"/>
</dbReference>
<dbReference type="InterPro" id="IPR002523">
    <property type="entry name" value="MgTranspt_CorA/ZnTranspt_ZntB"/>
</dbReference>
<dbReference type="Pfam" id="PF01544">
    <property type="entry name" value="CorA"/>
    <property type="match status" value="1"/>
</dbReference>
<evidence type="ECO:0008006" key="5">
    <source>
        <dbReference type="Google" id="ProtNLM"/>
    </source>
</evidence>
<sequence>MAESAHVPTQTSRGSEDRPTAIQEVLQEPHTVAESSEGDELERREADRAGAERHRREASENVVREVDFRQFIIGQTSHQIMCSILTMLLADNPREDERCSPPPQANQKTRNAATYASFGDRGTTASTSAYGDLIQITRYLGVGQSGFVCVDLPSVPQPSDVQGRAKKLMDVSTHNDEAITHYFSEEIPVELQEAIEMMPAMEFIHNRWPLFTAQPINHPHFSVAAQHVIFQDIVFQQCHYETTTKSVTIPSTLLFSANLLIRGLDFVEERNQFNQEDKSESLQYSHSLIANGHNLVLFHKNVKESYTVALVMALFVNGQAQDFEYYADDWYQTRCENPGHLVQPYKPVQVTLAFKLVLLQNESQQNVPLISESDLANAYKAFATPSFTKLEVSSNPQLNFTLGRNLEHILSVCSIPVGSDVVLTCGDISGHRIVTSASFFAFQFLLSMFECLEEKLQTQQEQNSSQQEHDLANCNCRKVKRSACERAFLVSLLGRIKDTCRAHLTWTEQREIMLGTWEEGKAKDMDGLLGANHWATGAKIPHEFSKDVLSLKSLSDWPLNIIKFADFAMKTEDEEIKGLFKNPRKSLRRSVHDWVEALDLENKRGFYAIPRPSSKSHRRQKKYRLEDHVWIWRALLSIESLGILDLRTGKSHRMKLPPRNRHSDPHAQESLLQQSYHSADFKSKVIKRFTTENNVSRRRMIAVSRSASASRFLFHSTDTALFYTTKTPFFDNLDTMWMATNDSQRFHKDNEDLAWENPLQYGLAMMMASNGHQINTRSPPKMLTYAKDILLQSSWRNGLFPGNLKQGSQEPDFGWTDFHWRVSFEVPCTLWECRANVEKAPKKANMVNSTAGQPLQTNTPKALQTLVEVPKKANMVNSTAEQPLLANTRKALQTSEMRKSLPFNNLIDEKSIFELSDEWLYDYPEFLDSNSGLCEEFDHKDTMLRGVIVDVPKSAGTGRYQPQENAFEVSCNQSIYDVLKPPRTAQHAKKRFIWLPNPNRDTKMLCCNLASPKGERECLKQFFYKHDRKKKHFFDEVIATSNLWRTELHLSSYQVFKVEEGEKEGDLKFLGGDMVMRRAGTGFRFVGDFFDRYWTCHVLEHEPKEDSQRAQFFSAAKRDDLLARFNDLIKPRGTLSHFERDKEPWRQRKVLELLLFDLMLQKIEKRYNEMFKETGKRLSRLFPRAKTAANTNTSNTLLVLHTLLSVPMNTDDYSVFRKKWPAFQYTLQVMEEDLKENLENIGLWRNRDSERQLERPRWTRDDERKYRSVIAKLTASNNQRIRDLEHCLADIRSIRLLLDRMSSSTRDELSYQSAENVRFFTYVTVIFLPLGFATGIFSMSAAPVKKTLIGMIITAITAFIILVIALAFRPGLTVWRNIRLEGVSYYIPTKAAEGAKAESVSASGQQRSGKQASSGKLHHRVKELFNMRALRPKRLTHHRSDPERGQGYRHEK</sequence>
<keyword evidence="2" id="KW-0472">Membrane</keyword>
<feature type="transmembrane region" description="Helical" evidence="2">
    <location>
        <begin position="1319"/>
        <end position="1342"/>
    </location>
</feature>
<evidence type="ECO:0000313" key="4">
    <source>
        <dbReference type="Proteomes" id="UP000799750"/>
    </source>
</evidence>
<evidence type="ECO:0000313" key="3">
    <source>
        <dbReference type="EMBL" id="KAF2502355.1"/>
    </source>
</evidence>
<feature type="compositionally biased region" description="Basic and acidic residues" evidence="1">
    <location>
        <begin position="41"/>
        <end position="60"/>
    </location>
</feature>
<feature type="compositionally biased region" description="Basic and acidic residues" evidence="1">
    <location>
        <begin position="1438"/>
        <end position="1452"/>
    </location>
</feature>
<name>A0A6A6RC38_9PEZI</name>
<dbReference type="Gene3D" id="1.20.58.340">
    <property type="entry name" value="Magnesium transport protein CorA, transmembrane region"/>
    <property type="match status" value="1"/>
</dbReference>
<feature type="region of interest" description="Disordered" evidence="1">
    <location>
        <begin position="1"/>
        <end position="60"/>
    </location>
</feature>
<dbReference type="GO" id="GO:0016020">
    <property type="term" value="C:membrane"/>
    <property type="evidence" value="ECO:0007669"/>
    <property type="project" value="InterPro"/>
</dbReference>
<dbReference type="GO" id="GO:0046873">
    <property type="term" value="F:metal ion transmembrane transporter activity"/>
    <property type="evidence" value="ECO:0007669"/>
    <property type="project" value="InterPro"/>
</dbReference>
<dbReference type="EMBL" id="MU004181">
    <property type="protein sequence ID" value="KAF2502355.1"/>
    <property type="molecule type" value="Genomic_DNA"/>
</dbReference>
<keyword evidence="2" id="KW-0812">Transmembrane</keyword>
<keyword evidence="2" id="KW-1133">Transmembrane helix</keyword>
<proteinExistence type="predicted"/>
<evidence type="ECO:0000256" key="2">
    <source>
        <dbReference type="SAM" id="Phobius"/>
    </source>
</evidence>
<feature type="compositionally biased region" description="Polar residues" evidence="1">
    <location>
        <begin position="105"/>
        <end position="114"/>
    </location>
</feature>
<gene>
    <name evidence="3" type="ORF">BU16DRAFT_554420</name>
</gene>
<feature type="region of interest" description="Disordered" evidence="1">
    <location>
        <begin position="93"/>
        <end position="121"/>
    </location>
</feature>
<evidence type="ECO:0000256" key="1">
    <source>
        <dbReference type="SAM" id="MobiDB-lite"/>
    </source>
</evidence>
<organism evidence="3 4">
    <name type="scientific">Lophium mytilinum</name>
    <dbReference type="NCBI Taxonomy" id="390894"/>
    <lineage>
        <taxon>Eukaryota</taxon>
        <taxon>Fungi</taxon>
        <taxon>Dikarya</taxon>
        <taxon>Ascomycota</taxon>
        <taxon>Pezizomycotina</taxon>
        <taxon>Dothideomycetes</taxon>
        <taxon>Pleosporomycetidae</taxon>
        <taxon>Mytilinidiales</taxon>
        <taxon>Mytilinidiaceae</taxon>
        <taxon>Lophium</taxon>
    </lineage>
</organism>